<evidence type="ECO:0000313" key="1">
    <source>
        <dbReference type="EMBL" id="PBK89935.1"/>
    </source>
</evidence>
<accession>A0A2H3D3T0</accession>
<reference evidence="2" key="1">
    <citation type="journal article" date="2017" name="Nat. Ecol. Evol.">
        <title>Genome expansion and lineage-specific genetic innovations in the forest pathogenic fungi Armillaria.</title>
        <authorList>
            <person name="Sipos G."/>
            <person name="Prasanna A.N."/>
            <person name="Walter M.C."/>
            <person name="O'Connor E."/>
            <person name="Balint B."/>
            <person name="Krizsan K."/>
            <person name="Kiss B."/>
            <person name="Hess J."/>
            <person name="Varga T."/>
            <person name="Slot J."/>
            <person name="Riley R."/>
            <person name="Boka B."/>
            <person name="Rigling D."/>
            <person name="Barry K."/>
            <person name="Lee J."/>
            <person name="Mihaltcheva S."/>
            <person name="LaButti K."/>
            <person name="Lipzen A."/>
            <person name="Waldron R."/>
            <person name="Moloney N.M."/>
            <person name="Sperisen C."/>
            <person name="Kredics L."/>
            <person name="Vagvoelgyi C."/>
            <person name="Patrignani A."/>
            <person name="Fitzpatrick D."/>
            <person name="Nagy I."/>
            <person name="Doyle S."/>
            <person name="Anderson J.B."/>
            <person name="Grigoriev I.V."/>
            <person name="Gueldener U."/>
            <person name="Muensterkoetter M."/>
            <person name="Nagy L.G."/>
        </authorList>
    </citation>
    <scope>NUCLEOTIDE SEQUENCE [LARGE SCALE GENOMIC DNA]</scope>
    <source>
        <strain evidence="2">Ar21-2</strain>
    </source>
</reference>
<dbReference type="EMBL" id="KZ293667">
    <property type="protein sequence ID" value="PBK89935.1"/>
    <property type="molecule type" value="Genomic_DNA"/>
</dbReference>
<keyword evidence="2" id="KW-1185">Reference proteome</keyword>
<protein>
    <submittedName>
        <fullName evidence="1">Uncharacterized protein</fullName>
    </submittedName>
</protein>
<dbReference type="Proteomes" id="UP000217790">
    <property type="component" value="Unassembled WGS sequence"/>
</dbReference>
<dbReference type="InParanoid" id="A0A2H3D3T0"/>
<gene>
    <name evidence="1" type="ORF">ARMGADRAFT_1083404</name>
</gene>
<proteinExistence type="predicted"/>
<organism evidence="1 2">
    <name type="scientific">Armillaria gallica</name>
    <name type="common">Bulbous honey fungus</name>
    <name type="synonym">Armillaria bulbosa</name>
    <dbReference type="NCBI Taxonomy" id="47427"/>
    <lineage>
        <taxon>Eukaryota</taxon>
        <taxon>Fungi</taxon>
        <taxon>Dikarya</taxon>
        <taxon>Basidiomycota</taxon>
        <taxon>Agaricomycotina</taxon>
        <taxon>Agaricomycetes</taxon>
        <taxon>Agaricomycetidae</taxon>
        <taxon>Agaricales</taxon>
        <taxon>Marasmiineae</taxon>
        <taxon>Physalacriaceae</taxon>
        <taxon>Armillaria</taxon>
    </lineage>
</organism>
<dbReference type="AlphaFoldDB" id="A0A2H3D3T0"/>
<name>A0A2H3D3T0_ARMGA</name>
<sequence>MIINLRFLAVDPKLRRLIHIYQSRWGIVAPNSYTLLRPVNNPYEQGCHFYIARHVVLDDYGSGYSINLSKKGRCLKQAAARNIKEWYAFTFSKRHSPLLVSSVHADLIFLLSAINEEGALRDYRGLRTLVDKCHNFFHLAEFLYLAKLRVLPRLKFENRLPLPPQRGTSSLSTPF</sequence>
<evidence type="ECO:0000313" key="2">
    <source>
        <dbReference type="Proteomes" id="UP000217790"/>
    </source>
</evidence>